<dbReference type="InterPro" id="IPR012349">
    <property type="entry name" value="Split_barrel_FMN-bd"/>
</dbReference>
<evidence type="ECO:0000259" key="6">
    <source>
        <dbReference type="SMART" id="SM00903"/>
    </source>
</evidence>
<dbReference type="PANTHER" id="PTHR33798">
    <property type="entry name" value="FLAVOPROTEIN OXYGENASE"/>
    <property type="match status" value="1"/>
</dbReference>
<evidence type="ECO:0000256" key="4">
    <source>
        <dbReference type="ARBA" id="ARBA00038054"/>
    </source>
</evidence>
<keyword evidence="2" id="KW-0285">Flavoprotein</keyword>
<comment type="similarity">
    <text evidence="4">Belongs to the flavoredoxin family.</text>
</comment>
<dbReference type="Pfam" id="PF01613">
    <property type="entry name" value="Flavin_Reduct"/>
    <property type="match status" value="1"/>
</dbReference>
<dbReference type="Gene3D" id="2.30.110.10">
    <property type="entry name" value="Electron Transport, Fmn-binding Protein, Chain A"/>
    <property type="match status" value="1"/>
</dbReference>
<evidence type="ECO:0000256" key="3">
    <source>
        <dbReference type="ARBA" id="ARBA00022643"/>
    </source>
</evidence>
<evidence type="ECO:0000256" key="1">
    <source>
        <dbReference type="ARBA" id="ARBA00001917"/>
    </source>
</evidence>
<dbReference type="PANTHER" id="PTHR33798:SF5">
    <property type="entry name" value="FLAVIN REDUCTASE LIKE DOMAIN-CONTAINING PROTEIN"/>
    <property type="match status" value="1"/>
</dbReference>
<organism evidence="7 8">
    <name type="scientific">Paecilomyces lecythidis</name>
    <dbReference type="NCBI Taxonomy" id="3004212"/>
    <lineage>
        <taxon>Eukaryota</taxon>
        <taxon>Fungi</taxon>
        <taxon>Dikarya</taxon>
        <taxon>Ascomycota</taxon>
        <taxon>Pezizomycotina</taxon>
        <taxon>Eurotiomycetes</taxon>
        <taxon>Eurotiomycetidae</taxon>
        <taxon>Eurotiales</taxon>
        <taxon>Thermoascaceae</taxon>
        <taxon>Paecilomyces</taxon>
    </lineage>
</organism>
<dbReference type="SUPFAM" id="SSF50475">
    <property type="entry name" value="FMN-binding split barrel"/>
    <property type="match status" value="1"/>
</dbReference>
<evidence type="ECO:0000256" key="5">
    <source>
        <dbReference type="SAM" id="MobiDB-lite"/>
    </source>
</evidence>
<proteinExistence type="inferred from homology"/>
<dbReference type="SMART" id="SM00903">
    <property type="entry name" value="Flavin_Reduct"/>
    <property type="match status" value="1"/>
</dbReference>
<gene>
    <name evidence="7" type="ORF">Plec18167_007342</name>
</gene>
<dbReference type="InterPro" id="IPR002563">
    <property type="entry name" value="Flavin_Rdtase-like_dom"/>
</dbReference>
<comment type="caution">
    <text evidence="7">The sequence shown here is derived from an EMBL/GenBank/DDBJ whole genome shotgun (WGS) entry which is preliminary data.</text>
</comment>
<keyword evidence="3" id="KW-0288">FMN</keyword>
<keyword evidence="8" id="KW-1185">Reference proteome</keyword>
<feature type="domain" description="Flavin reductase like" evidence="6">
    <location>
        <begin position="94"/>
        <end position="253"/>
    </location>
</feature>
<evidence type="ECO:0000313" key="8">
    <source>
        <dbReference type="Proteomes" id="UP001583193"/>
    </source>
</evidence>
<comment type="cofactor">
    <cofactor evidence="1">
        <name>FMN</name>
        <dbReference type="ChEBI" id="CHEBI:58210"/>
    </cofactor>
</comment>
<dbReference type="EMBL" id="JAVDPF010000030">
    <property type="protein sequence ID" value="KAL1870578.1"/>
    <property type="molecule type" value="Genomic_DNA"/>
</dbReference>
<accession>A0ABR3X3U7</accession>
<protein>
    <recommendedName>
        <fullName evidence="6">Flavin reductase like domain-containing protein</fullName>
    </recommendedName>
</protein>
<feature type="region of interest" description="Disordered" evidence="5">
    <location>
        <begin position="1"/>
        <end position="68"/>
    </location>
</feature>
<name>A0ABR3X3U7_9EURO</name>
<evidence type="ECO:0000313" key="7">
    <source>
        <dbReference type="EMBL" id="KAL1870578.1"/>
    </source>
</evidence>
<reference evidence="7 8" key="1">
    <citation type="journal article" date="2024" name="IMA Fungus">
        <title>IMA Genome - F19 : A genome assembly and annotation guide to empower mycologists, including annotated draft genome sequences of Ceratocystis pirilliformis, Diaporthe australafricana, Fusarium ophioides, Paecilomyces lecythidis, and Sporothrix stenoceras.</title>
        <authorList>
            <person name="Aylward J."/>
            <person name="Wilson A.M."/>
            <person name="Visagie C.M."/>
            <person name="Spraker J."/>
            <person name="Barnes I."/>
            <person name="Buitendag C."/>
            <person name="Ceriani C."/>
            <person name="Del Mar Angel L."/>
            <person name="du Plessis D."/>
            <person name="Fuchs T."/>
            <person name="Gasser K."/>
            <person name="Kramer D."/>
            <person name="Li W."/>
            <person name="Munsamy K."/>
            <person name="Piso A."/>
            <person name="Price J.L."/>
            <person name="Sonnekus B."/>
            <person name="Thomas C."/>
            <person name="van der Nest A."/>
            <person name="van Dijk A."/>
            <person name="van Heerden A."/>
            <person name="van Vuuren N."/>
            <person name="Yilmaz N."/>
            <person name="Duong T.A."/>
            <person name="van der Merwe N.A."/>
            <person name="Wingfield M.J."/>
            <person name="Wingfield B.D."/>
        </authorList>
    </citation>
    <scope>NUCLEOTIDE SEQUENCE [LARGE SCALE GENOMIC DNA]</scope>
    <source>
        <strain evidence="7 8">CMW 18167</strain>
    </source>
</reference>
<dbReference type="Proteomes" id="UP001583193">
    <property type="component" value="Unassembled WGS sequence"/>
</dbReference>
<feature type="compositionally biased region" description="Basic and acidic residues" evidence="5">
    <location>
        <begin position="1"/>
        <end position="40"/>
    </location>
</feature>
<evidence type="ECO:0000256" key="2">
    <source>
        <dbReference type="ARBA" id="ARBA00022630"/>
    </source>
</evidence>
<sequence length="305" mass="33939">MSTTSHERERNFEQSVKRNPHPDFKKVEASRPDWREKVTEDGGGPPLYTKTRDPAWKLGQGGNDNGKSLEEEHVSIDPYEEGRPAVFNYKLMISAIVPRPIGFLSTVGKDGSSNLAPFSFFQMVNFDPPIFVVGFLASTKEPKDTLANIIETKECVVNVISEHFVEAANACSINSPYGISEWSLVGLHPAPTKKVTPSRVKEAVFAAECTLVEVKEWQSKAKPDTASGAMAILEGVHFWVREDAINEEKNGIDLNVLRPVSRLGGISYGRVTDAFELLRPDFAKESQKREVQELMKEDQTTTSIQ</sequence>